<evidence type="ECO:0000256" key="8">
    <source>
        <dbReference type="ARBA" id="ARBA00047899"/>
    </source>
</evidence>
<dbReference type="AlphaFoldDB" id="A0A9P4J912"/>
<evidence type="ECO:0000256" key="2">
    <source>
        <dbReference type="ARBA" id="ARBA00012513"/>
    </source>
</evidence>
<dbReference type="Pfam" id="PF00069">
    <property type="entry name" value="Pkinase"/>
    <property type="match status" value="1"/>
</dbReference>
<comment type="catalytic activity">
    <reaction evidence="8">
        <text>L-threonyl-[protein] + ATP = O-phospho-L-threonyl-[protein] + ADP + H(+)</text>
        <dbReference type="Rhea" id="RHEA:46608"/>
        <dbReference type="Rhea" id="RHEA-COMP:11060"/>
        <dbReference type="Rhea" id="RHEA-COMP:11605"/>
        <dbReference type="ChEBI" id="CHEBI:15378"/>
        <dbReference type="ChEBI" id="CHEBI:30013"/>
        <dbReference type="ChEBI" id="CHEBI:30616"/>
        <dbReference type="ChEBI" id="CHEBI:61977"/>
        <dbReference type="ChEBI" id="CHEBI:456216"/>
        <dbReference type="EC" id="2.7.11.1"/>
    </reaction>
</comment>
<proteinExistence type="inferred from homology"/>
<comment type="catalytic activity">
    <reaction evidence="9">
        <text>L-seryl-[protein] + ATP = O-phospho-L-seryl-[protein] + ADP + H(+)</text>
        <dbReference type="Rhea" id="RHEA:17989"/>
        <dbReference type="Rhea" id="RHEA-COMP:9863"/>
        <dbReference type="Rhea" id="RHEA-COMP:11604"/>
        <dbReference type="ChEBI" id="CHEBI:15378"/>
        <dbReference type="ChEBI" id="CHEBI:29999"/>
        <dbReference type="ChEBI" id="CHEBI:30616"/>
        <dbReference type="ChEBI" id="CHEBI:83421"/>
        <dbReference type="ChEBI" id="CHEBI:456216"/>
        <dbReference type="EC" id="2.7.11.1"/>
    </reaction>
</comment>
<evidence type="ECO:0000256" key="10">
    <source>
        <dbReference type="PROSITE-ProRule" id="PRU10141"/>
    </source>
</evidence>
<dbReference type="FunFam" id="1.10.510.10:FF:000670">
    <property type="entry name" value="Serine/threonin protein kinase, putative"/>
    <property type="match status" value="1"/>
</dbReference>
<protein>
    <recommendedName>
        <fullName evidence="2">non-specific serine/threonine protein kinase</fullName>
        <ecNumber evidence="2">2.7.11.1</ecNumber>
    </recommendedName>
</protein>
<evidence type="ECO:0000256" key="12">
    <source>
        <dbReference type="SAM" id="MobiDB-lite"/>
    </source>
</evidence>
<dbReference type="Gene3D" id="1.10.510.10">
    <property type="entry name" value="Transferase(Phosphotransferase) domain 1"/>
    <property type="match status" value="1"/>
</dbReference>
<dbReference type="PROSITE" id="PS00107">
    <property type="entry name" value="PROTEIN_KINASE_ATP"/>
    <property type="match status" value="1"/>
</dbReference>
<dbReference type="SUPFAM" id="SSF56112">
    <property type="entry name" value="Protein kinase-like (PK-like)"/>
    <property type="match status" value="1"/>
</dbReference>
<evidence type="ECO:0000256" key="6">
    <source>
        <dbReference type="ARBA" id="ARBA00022777"/>
    </source>
</evidence>
<dbReference type="OrthoDB" id="248923at2759"/>
<accession>A0A9P4J912</accession>
<keyword evidence="7 10" id="KW-0067">ATP-binding</keyword>
<evidence type="ECO:0000256" key="11">
    <source>
        <dbReference type="RuleBase" id="RU000304"/>
    </source>
</evidence>
<keyword evidence="4" id="KW-0808">Transferase</keyword>
<reference evidence="14" key="1">
    <citation type="journal article" date="2020" name="Stud. Mycol.">
        <title>101 Dothideomycetes genomes: a test case for predicting lifestyles and emergence of pathogens.</title>
        <authorList>
            <person name="Haridas S."/>
            <person name="Albert R."/>
            <person name="Binder M."/>
            <person name="Bloem J."/>
            <person name="Labutti K."/>
            <person name="Salamov A."/>
            <person name="Andreopoulos B."/>
            <person name="Baker S."/>
            <person name="Barry K."/>
            <person name="Bills G."/>
            <person name="Bluhm B."/>
            <person name="Cannon C."/>
            <person name="Castanera R."/>
            <person name="Culley D."/>
            <person name="Daum C."/>
            <person name="Ezra D."/>
            <person name="Gonzalez J."/>
            <person name="Henrissat B."/>
            <person name="Kuo A."/>
            <person name="Liang C."/>
            <person name="Lipzen A."/>
            <person name="Lutzoni F."/>
            <person name="Magnuson J."/>
            <person name="Mondo S."/>
            <person name="Nolan M."/>
            <person name="Ohm R."/>
            <person name="Pangilinan J."/>
            <person name="Park H.-J."/>
            <person name="Ramirez L."/>
            <person name="Alfaro M."/>
            <person name="Sun H."/>
            <person name="Tritt A."/>
            <person name="Yoshinaga Y."/>
            <person name="Zwiers L.-H."/>
            <person name="Turgeon B."/>
            <person name="Goodwin S."/>
            <person name="Spatafora J."/>
            <person name="Crous P."/>
            <person name="Grigoriev I."/>
        </authorList>
    </citation>
    <scope>NUCLEOTIDE SEQUENCE</scope>
    <source>
        <strain evidence="14">CBS 260.36</strain>
    </source>
</reference>
<dbReference type="InterPro" id="IPR011009">
    <property type="entry name" value="Kinase-like_dom_sf"/>
</dbReference>
<evidence type="ECO:0000256" key="4">
    <source>
        <dbReference type="ARBA" id="ARBA00022679"/>
    </source>
</evidence>
<dbReference type="InterPro" id="IPR017441">
    <property type="entry name" value="Protein_kinase_ATP_BS"/>
</dbReference>
<comment type="caution">
    <text evidence="14">The sequence shown here is derived from an EMBL/GenBank/DDBJ whole genome shotgun (WGS) entry which is preliminary data.</text>
</comment>
<dbReference type="GO" id="GO:0004674">
    <property type="term" value="F:protein serine/threonine kinase activity"/>
    <property type="evidence" value="ECO:0007669"/>
    <property type="project" value="UniProtKB-KW"/>
</dbReference>
<dbReference type="Proteomes" id="UP000799439">
    <property type="component" value="Unassembled WGS sequence"/>
</dbReference>
<evidence type="ECO:0000313" key="14">
    <source>
        <dbReference type="EMBL" id="KAF2154653.1"/>
    </source>
</evidence>
<keyword evidence="6 14" id="KW-0418">Kinase</keyword>
<feature type="binding site" evidence="10">
    <location>
        <position position="72"/>
    </location>
    <ligand>
        <name>ATP</name>
        <dbReference type="ChEBI" id="CHEBI:30616"/>
    </ligand>
</feature>
<dbReference type="EC" id="2.7.11.1" evidence="2"/>
<evidence type="ECO:0000313" key="15">
    <source>
        <dbReference type="Proteomes" id="UP000799439"/>
    </source>
</evidence>
<evidence type="ECO:0000256" key="3">
    <source>
        <dbReference type="ARBA" id="ARBA00022527"/>
    </source>
</evidence>
<feature type="domain" description="Protein kinase" evidence="13">
    <location>
        <begin position="43"/>
        <end position="307"/>
    </location>
</feature>
<dbReference type="EMBL" id="ML996083">
    <property type="protein sequence ID" value="KAF2154653.1"/>
    <property type="molecule type" value="Genomic_DNA"/>
</dbReference>
<organism evidence="14 15">
    <name type="scientific">Myriangium duriaei CBS 260.36</name>
    <dbReference type="NCBI Taxonomy" id="1168546"/>
    <lineage>
        <taxon>Eukaryota</taxon>
        <taxon>Fungi</taxon>
        <taxon>Dikarya</taxon>
        <taxon>Ascomycota</taxon>
        <taxon>Pezizomycotina</taxon>
        <taxon>Dothideomycetes</taxon>
        <taxon>Dothideomycetidae</taxon>
        <taxon>Myriangiales</taxon>
        <taxon>Myriangiaceae</taxon>
        <taxon>Myriangium</taxon>
    </lineage>
</organism>
<evidence type="ECO:0000256" key="5">
    <source>
        <dbReference type="ARBA" id="ARBA00022741"/>
    </source>
</evidence>
<keyword evidence="3 11" id="KW-0723">Serine/threonine-protein kinase</keyword>
<evidence type="ECO:0000259" key="13">
    <source>
        <dbReference type="PROSITE" id="PS50011"/>
    </source>
</evidence>
<gene>
    <name evidence="14" type="ORF">K461DRAFT_203621</name>
</gene>
<keyword evidence="5 10" id="KW-0547">Nucleotide-binding</keyword>
<dbReference type="Gene3D" id="3.30.200.20">
    <property type="entry name" value="Phosphorylase Kinase, domain 1"/>
    <property type="match status" value="1"/>
</dbReference>
<sequence length="374" mass="42333">MDSSHLDPFSATESRSKQVQDAKDMQQIVLERANRAGTVAPPYDFLELIGKGSFGRVYKCKHRATREVVAVKIIDVDDLDYQLDNSQKDEAIEDFIKEVNTLKQVKDSKAKNINHIQEAFDLHSQLWIVSDYCSGGSVHTLMKASDQAGLEERYIIPIARELAIALKHVHDAGVIHRDLKCGNVLISEDGHLQLCDFGVSAVVENDASKRSTIIGTPYWMAPEMHDDQEYGQEIDCWAYGCTLFEMATGMPPNHKFHPQYLKQVLKSAPRLEEDQFSQGLRDFVAFCLQENPEDRPKAQQIVEHPYIANTEEEYPTSSLQCLIDRYVQWEYKGGQRMSLFNAMGAAAPQLSSNDQQASEDNWIFSTTANFDKGY</sequence>
<dbReference type="SMART" id="SM00220">
    <property type="entry name" value="S_TKc"/>
    <property type="match status" value="1"/>
</dbReference>
<dbReference type="InterPro" id="IPR000719">
    <property type="entry name" value="Prot_kinase_dom"/>
</dbReference>
<dbReference type="InterPro" id="IPR008271">
    <property type="entry name" value="Ser/Thr_kinase_AS"/>
</dbReference>
<dbReference type="PROSITE" id="PS00108">
    <property type="entry name" value="PROTEIN_KINASE_ST"/>
    <property type="match status" value="1"/>
</dbReference>
<comment type="similarity">
    <text evidence="1">Belongs to the protein kinase superfamily. STE Ser/Thr protein kinase family. STE20 subfamily.</text>
</comment>
<feature type="non-terminal residue" evidence="14">
    <location>
        <position position="374"/>
    </location>
</feature>
<name>A0A9P4J912_9PEZI</name>
<dbReference type="PANTHER" id="PTHR48012">
    <property type="entry name" value="STERILE20-LIKE KINASE, ISOFORM B-RELATED"/>
    <property type="match status" value="1"/>
</dbReference>
<evidence type="ECO:0000256" key="7">
    <source>
        <dbReference type="ARBA" id="ARBA00022840"/>
    </source>
</evidence>
<evidence type="ECO:0000256" key="9">
    <source>
        <dbReference type="ARBA" id="ARBA00048679"/>
    </source>
</evidence>
<keyword evidence="15" id="KW-1185">Reference proteome</keyword>
<dbReference type="InterPro" id="IPR050629">
    <property type="entry name" value="STE20/SPS1-PAK"/>
</dbReference>
<dbReference type="GO" id="GO:0005524">
    <property type="term" value="F:ATP binding"/>
    <property type="evidence" value="ECO:0007669"/>
    <property type="project" value="UniProtKB-UniRule"/>
</dbReference>
<evidence type="ECO:0000256" key="1">
    <source>
        <dbReference type="ARBA" id="ARBA00008874"/>
    </source>
</evidence>
<dbReference type="PANTHER" id="PTHR48012:SF10">
    <property type="entry name" value="FI20177P1"/>
    <property type="match status" value="1"/>
</dbReference>
<dbReference type="GO" id="GO:0005737">
    <property type="term" value="C:cytoplasm"/>
    <property type="evidence" value="ECO:0007669"/>
    <property type="project" value="TreeGrafter"/>
</dbReference>
<dbReference type="PROSITE" id="PS50011">
    <property type="entry name" value="PROTEIN_KINASE_DOM"/>
    <property type="match status" value="1"/>
</dbReference>
<feature type="region of interest" description="Disordered" evidence="12">
    <location>
        <begin position="1"/>
        <end position="22"/>
    </location>
</feature>